<accession>A0A2L2SPX9</accession>
<keyword evidence="5 9" id="KW-0694">RNA-binding</keyword>
<evidence type="ECO:0000256" key="1">
    <source>
        <dbReference type="ARBA" id="ARBA00004123"/>
    </source>
</evidence>
<proteinExistence type="inferred from homology"/>
<dbReference type="CDD" id="cd01732">
    <property type="entry name" value="LSm5"/>
    <property type="match status" value="1"/>
</dbReference>
<dbReference type="GO" id="GO:0005681">
    <property type="term" value="C:spliceosomal complex"/>
    <property type="evidence" value="ECO:0007669"/>
    <property type="project" value="UniProtKB-KW"/>
</dbReference>
<dbReference type="Gene3D" id="2.30.30.100">
    <property type="match status" value="1"/>
</dbReference>
<feature type="domain" description="Sm" evidence="10">
    <location>
        <begin position="6"/>
        <end position="95"/>
    </location>
</feature>
<dbReference type="Proteomes" id="UP000245910">
    <property type="component" value="Chromosome IIII"/>
</dbReference>
<comment type="similarity">
    <text evidence="2 9">Belongs to the snRNP Sm proteins family.</text>
</comment>
<evidence type="ECO:0000259" key="10">
    <source>
        <dbReference type="PROSITE" id="PS52002"/>
    </source>
</evidence>
<evidence type="ECO:0000256" key="3">
    <source>
        <dbReference type="ARBA" id="ARBA00022664"/>
    </source>
</evidence>
<dbReference type="PANTHER" id="PTHR20971:SF0">
    <property type="entry name" value="U6 SNRNA-ASSOCIATED SM-LIKE PROTEIN LSM5"/>
    <property type="match status" value="1"/>
</dbReference>
<dbReference type="PANTHER" id="PTHR20971">
    <property type="entry name" value="U6 SNRNA-ASSOCIATED PROTEIN"/>
    <property type="match status" value="1"/>
</dbReference>
<reference evidence="12" key="1">
    <citation type="submission" date="2014-10" db="EMBL/GenBank/DDBJ databases">
        <authorList>
            <person name="King R."/>
        </authorList>
    </citation>
    <scope>NUCLEOTIDE SEQUENCE [LARGE SCALE GENOMIC DNA]</scope>
    <source>
        <strain evidence="12">A3/5</strain>
    </source>
</reference>
<comment type="subcellular location">
    <subcellularLocation>
        <location evidence="1 9">Nucleus</location>
    </subcellularLocation>
</comment>
<keyword evidence="3 9" id="KW-0507">mRNA processing</keyword>
<keyword evidence="4 9" id="KW-0747">Spliceosome</keyword>
<name>A0A2L2SPX9_9HYPO</name>
<dbReference type="PROSITE" id="PS52002">
    <property type="entry name" value="SM"/>
    <property type="match status" value="1"/>
</dbReference>
<evidence type="ECO:0000256" key="7">
    <source>
        <dbReference type="ARBA" id="ARBA00023242"/>
    </source>
</evidence>
<comment type="function">
    <text evidence="9">Plays a role in U6 snRNP assembly and function. Binds to the 3' end of U6 snRNA.</text>
</comment>
<dbReference type="GO" id="GO:0003723">
    <property type="term" value="F:RNA binding"/>
    <property type="evidence" value="ECO:0007669"/>
    <property type="project" value="UniProtKB-KW"/>
</dbReference>
<dbReference type="InterPro" id="IPR047575">
    <property type="entry name" value="Sm"/>
</dbReference>
<evidence type="ECO:0000256" key="6">
    <source>
        <dbReference type="ARBA" id="ARBA00023187"/>
    </source>
</evidence>
<evidence type="ECO:0000313" key="12">
    <source>
        <dbReference type="Proteomes" id="UP000245910"/>
    </source>
</evidence>
<keyword evidence="7 9" id="KW-0539">Nucleus</keyword>
<dbReference type="Pfam" id="PF01423">
    <property type="entry name" value="LSM"/>
    <property type="match status" value="1"/>
</dbReference>
<organism evidence="11 12">
    <name type="scientific">Fusarium venenatum</name>
    <dbReference type="NCBI Taxonomy" id="56646"/>
    <lineage>
        <taxon>Eukaryota</taxon>
        <taxon>Fungi</taxon>
        <taxon>Dikarya</taxon>
        <taxon>Ascomycota</taxon>
        <taxon>Pezizomycotina</taxon>
        <taxon>Sordariomycetes</taxon>
        <taxon>Hypocreomycetidae</taxon>
        <taxon>Hypocreales</taxon>
        <taxon>Nectriaceae</taxon>
        <taxon>Fusarium</taxon>
    </lineage>
</organism>
<dbReference type="AlphaFoldDB" id="A0A2L2SPX9"/>
<dbReference type="InterPro" id="IPR001163">
    <property type="entry name" value="Sm_dom_euk/arc"/>
</dbReference>
<evidence type="ECO:0000313" key="11">
    <source>
        <dbReference type="EMBL" id="CEI38870.1"/>
    </source>
</evidence>
<gene>
    <name evidence="9" type="primary">LSM5</name>
</gene>
<dbReference type="GO" id="GO:1990726">
    <property type="term" value="C:Lsm1-7-Pat1 complex"/>
    <property type="evidence" value="ECO:0007669"/>
    <property type="project" value="TreeGrafter"/>
</dbReference>
<keyword evidence="8 9" id="KW-0687">Ribonucleoprotein</keyword>
<keyword evidence="12" id="KW-1185">Reference proteome</keyword>
<dbReference type="SMART" id="SM00651">
    <property type="entry name" value="Sm"/>
    <property type="match status" value="1"/>
</dbReference>
<dbReference type="GO" id="GO:0005688">
    <property type="term" value="C:U6 snRNP"/>
    <property type="evidence" value="ECO:0007669"/>
    <property type="project" value="TreeGrafter"/>
</dbReference>
<dbReference type="GO" id="GO:0046540">
    <property type="term" value="C:U4/U6 x U5 tri-snRNP complex"/>
    <property type="evidence" value="ECO:0007669"/>
    <property type="project" value="TreeGrafter"/>
</dbReference>
<comment type="subunit">
    <text evidence="9">LSm subunits form a heteromer with a doughnut shape.</text>
</comment>
<protein>
    <recommendedName>
        <fullName evidence="9">LSM complex subunit LSM5</fullName>
    </recommendedName>
</protein>
<evidence type="ECO:0000256" key="9">
    <source>
        <dbReference type="RuleBase" id="RU365055"/>
    </source>
</evidence>
<dbReference type="STRING" id="56646.A0A2L2SPX9"/>
<keyword evidence="6 9" id="KW-0508">mRNA splicing</keyword>
<dbReference type="EMBL" id="LN649232">
    <property type="protein sequence ID" value="CEI38870.1"/>
    <property type="molecule type" value="Genomic_DNA"/>
</dbReference>
<dbReference type="InterPro" id="IPR010920">
    <property type="entry name" value="LSM_dom_sf"/>
</dbReference>
<evidence type="ECO:0000256" key="8">
    <source>
        <dbReference type="ARBA" id="ARBA00023274"/>
    </source>
</evidence>
<sequence>MASQLLPLELIDKCVGSRIWVIMKGDKGKTSVCCQERRCTDELAEFSGTLVGFDDYVNMVLEDVTEFDYSGNHTKLPKILLNGNNICMLIPGGEGPEGAASG</sequence>
<dbReference type="GO" id="GO:0000398">
    <property type="term" value="P:mRNA splicing, via spliceosome"/>
    <property type="evidence" value="ECO:0007669"/>
    <property type="project" value="TreeGrafter"/>
</dbReference>
<evidence type="ECO:0000256" key="5">
    <source>
        <dbReference type="ARBA" id="ARBA00022884"/>
    </source>
</evidence>
<dbReference type="SUPFAM" id="SSF50182">
    <property type="entry name" value="Sm-like ribonucleoproteins"/>
    <property type="match status" value="1"/>
</dbReference>
<dbReference type="InterPro" id="IPR033871">
    <property type="entry name" value="LSm5"/>
</dbReference>
<evidence type="ECO:0000256" key="2">
    <source>
        <dbReference type="ARBA" id="ARBA00006850"/>
    </source>
</evidence>
<evidence type="ECO:0000256" key="4">
    <source>
        <dbReference type="ARBA" id="ARBA00022728"/>
    </source>
</evidence>